<comment type="caution">
    <text evidence="7">The sequence shown here is derived from an EMBL/GenBank/DDBJ whole genome shotgun (WGS) entry which is preliminary data.</text>
</comment>
<evidence type="ECO:0000313" key="7">
    <source>
        <dbReference type="EMBL" id="NKZ24011.1"/>
    </source>
</evidence>
<evidence type="ECO:0000256" key="6">
    <source>
        <dbReference type="SAM" id="Phobius"/>
    </source>
</evidence>
<evidence type="ECO:0000256" key="4">
    <source>
        <dbReference type="ARBA" id="ARBA00022989"/>
    </source>
</evidence>
<protein>
    <submittedName>
        <fullName evidence="7">Uncharacterized protein</fullName>
    </submittedName>
</protein>
<keyword evidence="2" id="KW-1003">Cell membrane</keyword>
<dbReference type="Proteomes" id="UP000549765">
    <property type="component" value="Unassembled WGS sequence"/>
</dbReference>
<dbReference type="GO" id="GO:0016020">
    <property type="term" value="C:membrane"/>
    <property type="evidence" value="ECO:0007669"/>
    <property type="project" value="InterPro"/>
</dbReference>
<comment type="subcellular location">
    <subcellularLocation>
        <location evidence="1">Cell membrane</location>
    </subcellularLocation>
</comment>
<name>A0A7X6N1C2_9LACO</name>
<evidence type="ECO:0000256" key="3">
    <source>
        <dbReference type="ARBA" id="ARBA00022692"/>
    </source>
</evidence>
<dbReference type="RefSeq" id="WP_168721813.1">
    <property type="nucleotide sequence ID" value="NZ_JAAXPN010000003.1"/>
</dbReference>
<gene>
    <name evidence="7" type="ORF">HF964_04195</name>
</gene>
<dbReference type="AlphaFoldDB" id="A0A7X6N1C2"/>
<evidence type="ECO:0000256" key="1">
    <source>
        <dbReference type="ARBA" id="ARBA00004236"/>
    </source>
</evidence>
<evidence type="ECO:0000256" key="5">
    <source>
        <dbReference type="ARBA" id="ARBA00023136"/>
    </source>
</evidence>
<keyword evidence="8" id="KW-1185">Reference proteome</keyword>
<evidence type="ECO:0000313" key="8">
    <source>
        <dbReference type="Proteomes" id="UP000549765"/>
    </source>
</evidence>
<dbReference type="InterPro" id="IPR022781">
    <property type="entry name" value="Flagellar_biosynth_FliO"/>
</dbReference>
<organism evidence="7 8">
    <name type="scientific">Periweissella fabalis</name>
    <dbReference type="NCBI Taxonomy" id="1070421"/>
    <lineage>
        <taxon>Bacteria</taxon>
        <taxon>Bacillati</taxon>
        <taxon>Bacillota</taxon>
        <taxon>Bacilli</taxon>
        <taxon>Lactobacillales</taxon>
        <taxon>Lactobacillaceae</taxon>
        <taxon>Periweissella</taxon>
    </lineage>
</organism>
<sequence>MTVWSIIQTIVMLLVVIYLINITLKLLAKHSTQKDAAIQIIQKIAVTKTSALAIVKIVDQYYVMSLAEQQNQIVRELTPAEQDKVVAEIATRQANAAKPQQVSAEFTKILLQKLGKGK</sequence>
<keyword evidence="4 6" id="KW-1133">Transmembrane helix</keyword>
<keyword evidence="3 6" id="KW-0812">Transmembrane</keyword>
<reference evidence="7 8" key="1">
    <citation type="submission" date="2020-04" db="EMBL/GenBank/DDBJ databases">
        <title>MicrobeNet Type strains.</title>
        <authorList>
            <person name="Nicholson A.C."/>
        </authorList>
    </citation>
    <scope>NUCLEOTIDE SEQUENCE [LARGE SCALE GENOMIC DNA]</scope>
    <source>
        <strain evidence="7 8">CCUG 61472</strain>
    </source>
</reference>
<evidence type="ECO:0000256" key="2">
    <source>
        <dbReference type="ARBA" id="ARBA00022475"/>
    </source>
</evidence>
<dbReference type="Pfam" id="PF04347">
    <property type="entry name" value="FliO"/>
    <property type="match status" value="1"/>
</dbReference>
<feature type="transmembrane region" description="Helical" evidence="6">
    <location>
        <begin position="6"/>
        <end position="24"/>
    </location>
</feature>
<proteinExistence type="predicted"/>
<dbReference type="EMBL" id="JAAXPN010000003">
    <property type="protein sequence ID" value="NKZ24011.1"/>
    <property type="molecule type" value="Genomic_DNA"/>
</dbReference>
<keyword evidence="5 6" id="KW-0472">Membrane</keyword>
<accession>A0A7X6N1C2</accession>
<dbReference type="GO" id="GO:0044781">
    <property type="term" value="P:bacterial-type flagellum organization"/>
    <property type="evidence" value="ECO:0007669"/>
    <property type="project" value="InterPro"/>
</dbReference>